<sequence length="89" mass="9999">MLVVLAGLMLGRQRQRRRHHNTNSTEQPAWDEQPGASAPDRASWMGRRILGKRRLRASAQPYYAAGHPVEGITAPEFVTGDHCPRPETK</sequence>
<dbReference type="Proteomes" id="UP001396898">
    <property type="component" value="Unassembled WGS sequence"/>
</dbReference>
<dbReference type="EMBL" id="JAQQWI010000010">
    <property type="protein sequence ID" value="KAK8018036.1"/>
    <property type="molecule type" value="Genomic_DNA"/>
</dbReference>
<organism evidence="2 3">
    <name type="scientific">Apiospora marii</name>
    <dbReference type="NCBI Taxonomy" id="335849"/>
    <lineage>
        <taxon>Eukaryota</taxon>
        <taxon>Fungi</taxon>
        <taxon>Dikarya</taxon>
        <taxon>Ascomycota</taxon>
        <taxon>Pezizomycotina</taxon>
        <taxon>Sordariomycetes</taxon>
        <taxon>Xylariomycetidae</taxon>
        <taxon>Amphisphaeriales</taxon>
        <taxon>Apiosporaceae</taxon>
        <taxon>Apiospora</taxon>
    </lineage>
</organism>
<feature type="region of interest" description="Disordered" evidence="1">
    <location>
        <begin position="10"/>
        <end position="42"/>
    </location>
</feature>
<evidence type="ECO:0000313" key="2">
    <source>
        <dbReference type="EMBL" id="KAK8018036.1"/>
    </source>
</evidence>
<proteinExistence type="predicted"/>
<name>A0ABR1RU06_9PEZI</name>
<evidence type="ECO:0000256" key="1">
    <source>
        <dbReference type="SAM" id="MobiDB-lite"/>
    </source>
</evidence>
<evidence type="ECO:0008006" key="4">
    <source>
        <dbReference type="Google" id="ProtNLM"/>
    </source>
</evidence>
<protein>
    <recommendedName>
        <fullName evidence="4">Secreted protein</fullName>
    </recommendedName>
</protein>
<comment type="caution">
    <text evidence="2">The sequence shown here is derived from an EMBL/GenBank/DDBJ whole genome shotgun (WGS) entry which is preliminary data.</text>
</comment>
<keyword evidence="3" id="KW-1185">Reference proteome</keyword>
<accession>A0ABR1RU06</accession>
<gene>
    <name evidence="2" type="ORF">PG991_007226</name>
</gene>
<evidence type="ECO:0000313" key="3">
    <source>
        <dbReference type="Proteomes" id="UP001396898"/>
    </source>
</evidence>
<reference evidence="2 3" key="1">
    <citation type="submission" date="2023-01" db="EMBL/GenBank/DDBJ databases">
        <title>Analysis of 21 Apiospora genomes using comparative genomics revels a genus with tremendous synthesis potential of carbohydrate active enzymes and secondary metabolites.</title>
        <authorList>
            <person name="Sorensen T."/>
        </authorList>
    </citation>
    <scope>NUCLEOTIDE SEQUENCE [LARGE SCALE GENOMIC DNA]</scope>
    <source>
        <strain evidence="2 3">CBS 20057</strain>
    </source>
</reference>